<proteinExistence type="predicted"/>
<reference evidence="2 3" key="1">
    <citation type="submission" date="2020-02" db="EMBL/GenBank/DDBJ databases">
        <authorList>
            <person name="Zheng R.K."/>
            <person name="Sun C.M."/>
        </authorList>
    </citation>
    <scope>NUCLEOTIDE SEQUENCE [LARGE SCALE GENOMIC DNA]</scope>
    <source>
        <strain evidence="3">rifampicinis</strain>
    </source>
</reference>
<keyword evidence="1" id="KW-1133">Transmembrane helix</keyword>
<evidence type="ECO:0000313" key="3">
    <source>
        <dbReference type="Proteomes" id="UP000594468"/>
    </source>
</evidence>
<dbReference type="Proteomes" id="UP000594468">
    <property type="component" value="Chromosome"/>
</dbReference>
<evidence type="ECO:0000313" key="2">
    <source>
        <dbReference type="EMBL" id="QPC82508.1"/>
    </source>
</evidence>
<gene>
    <name evidence="2" type="ORF">G4Y79_22945</name>
</gene>
<dbReference type="AlphaFoldDB" id="A0A7S8E916"/>
<dbReference type="RefSeq" id="WP_195170577.1">
    <property type="nucleotide sequence ID" value="NZ_CP062983.1"/>
</dbReference>
<name>A0A7S8E916_9CHLR</name>
<keyword evidence="3" id="KW-1185">Reference proteome</keyword>
<accession>A0A7S8E916</accession>
<organism evidence="2 3">
    <name type="scientific">Phototrophicus methaneseepsis</name>
    <dbReference type="NCBI Taxonomy" id="2710758"/>
    <lineage>
        <taxon>Bacteria</taxon>
        <taxon>Bacillati</taxon>
        <taxon>Chloroflexota</taxon>
        <taxon>Candidatus Thermofontia</taxon>
        <taxon>Phototrophicales</taxon>
        <taxon>Phototrophicaceae</taxon>
        <taxon>Phototrophicus</taxon>
    </lineage>
</organism>
<dbReference type="EMBL" id="CP062983">
    <property type="protein sequence ID" value="QPC82508.1"/>
    <property type="molecule type" value="Genomic_DNA"/>
</dbReference>
<dbReference type="KEGG" id="pmet:G4Y79_22945"/>
<evidence type="ECO:0000256" key="1">
    <source>
        <dbReference type="SAM" id="Phobius"/>
    </source>
</evidence>
<keyword evidence="1" id="KW-0472">Membrane</keyword>
<sequence>MALAQVLQALLLLFSFVFAVLGFIEDPTLLAAAALLAATARLLAIMTERERNSSDR</sequence>
<keyword evidence="1" id="KW-0812">Transmembrane</keyword>
<protein>
    <submittedName>
        <fullName evidence="2">Uncharacterized protein</fullName>
    </submittedName>
</protein>
<feature type="transmembrane region" description="Helical" evidence="1">
    <location>
        <begin position="29"/>
        <end position="47"/>
    </location>
</feature>